<organism evidence="10 11">
    <name type="scientific">Pseudonocardia cypriaca</name>
    <dbReference type="NCBI Taxonomy" id="882449"/>
    <lineage>
        <taxon>Bacteria</taxon>
        <taxon>Bacillati</taxon>
        <taxon>Actinomycetota</taxon>
        <taxon>Actinomycetes</taxon>
        <taxon>Pseudonocardiales</taxon>
        <taxon>Pseudonocardiaceae</taxon>
        <taxon>Pseudonocardia</taxon>
    </lineage>
</organism>
<feature type="region of interest" description="Disordered" evidence="6">
    <location>
        <begin position="125"/>
        <end position="148"/>
    </location>
</feature>
<evidence type="ECO:0000256" key="6">
    <source>
        <dbReference type="SAM" id="MobiDB-lite"/>
    </source>
</evidence>
<dbReference type="Proteomes" id="UP000319818">
    <property type="component" value="Unassembled WGS sequence"/>
</dbReference>
<comment type="caution">
    <text evidence="10">The sequence shown here is derived from an EMBL/GenBank/DDBJ whole genome shotgun (WGS) entry which is preliminary data.</text>
</comment>
<dbReference type="InterPro" id="IPR018649">
    <property type="entry name" value="SHOCT"/>
</dbReference>
<dbReference type="Pfam" id="PF09851">
    <property type="entry name" value="SHOCT"/>
    <property type="match status" value="1"/>
</dbReference>
<evidence type="ECO:0000256" key="1">
    <source>
        <dbReference type="ARBA" id="ARBA00004651"/>
    </source>
</evidence>
<accession>A0A543GFR3</accession>
<dbReference type="OrthoDB" id="7596142at2"/>
<name>A0A543GFR3_9PSEU</name>
<dbReference type="GO" id="GO:0005886">
    <property type="term" value="C:plasma membrane"/>
    <property type="evidence" value="ECO:0007669"/>
    <property type="project" value="UniProtKB-SubCell"/>
</dbReference>
<dbReference type="Pfam" id="PF13396">
    <property type="entry name" value="PLDc_N"/>
    <property type="match status" value="1"/>
</dbReference>
<evidence type="ECO:0000259" key="9">
    <source>
        <dbReference type="Pfam" id="PF13396"/>
    </source>
</evidence>
<dbReference type="AlphaFoldDB" id="A0A543GFR3"/>
<evidence type="ECO:0000313" key="10">
    <source>
        <dbReference type="EMBL" id="TQM44907.1"/>
    </source>
</evidence>
<keyword evidence="4 7" id="KW-1133">Transmembrane helix</keyword>
<sequence length="148" mass="16592">MPLWDVIVSIFWFMILFTWIWLLISIFGDIFRDHELSGWGKALWILFLVVAPWLGALVYLIARGRSMNERARAQALRNEQAFGQYVRETAAAGTTSTADELAKLADLRDRGTISAEEFEQAKAKALGHGPVQGAHARRDQQATTSSIT</sequence>
<gene>
    <name evidence="10" type="ORF">FB388_2295</name>
</gene>
<evidence type="ECO:0000256" key="5">
    <source>
        <dbReference type="ARBA" id="ARBA00023136"/>
    </source>
</evidence>
<evidence type="ECO:0000313" key="11">
    <source>
        <dbReference type="Proteomes" id="UP000319818"/>
    </source>
</evidence>
<comment type="subcellular location">
    <subcellularLocation>
        <location evidence="1">Cell membrane</location>
        <topology evidence="1">Multi-pass membrane protein</topology>
    </subcellularLocation>
</comment>
<feature type="transmembrane region" description="Helical" evidence="7">
    <location>
        <begin position="43"/>
        <end position="62"/>
    </location>
</feature>
<evidence type="ECO:0000259" key="8">
    <source>
        <dbReference type="Pfam" id="PF09851"/>
    </source>
</evidence>
<dbReference type="EMBL" id="VFPH01000001">
    <property type="protein sequence ID" value="TQM44907.1"/>
    <property type="molecule type" value="Genomic_DNA"/>
</dbReference>
<evidence type="ECO:0000256" key="2">
    <source>
        <dbReference type="ARBA" id="ARBA00022475"/>
    </source>
</evidence>
<keyword evidence="3 7" id="KW-0812">Transmembrane</keyword>
<protein>
    <submittedName>
        <fullName evidence="10">Phospholipase D-like protein</fullName>
    </submittedName>
</protein>
<dbReference type="InterPro" id="IPR027379">
    <property type="entry name" value="CLS_N"/>
</dbReference>
<feature type="transmembrane region" description="Helical" evidence="7">
    <location>
        <begin position="7"/>
        <end position="31"/>
    </location>
</feature>
<evidence type="ECO:0000256" key="4">
    <source>
        <dbReference type="ARBA" id="ARBA00022989"/>
    </source>
</evidence>
<proteinExistence type="predicted"/>
<feature type="domain" description="Cardiolipin synthase N-terminal" evidence="9">
    <location>
        <begin position="19"/>
        <end position="63"/>
    </location>
</feature>
<keyword evidence="5 7" id="KW-0472">Membrane</keyword>
<evidence type="ECO:0000256" key="3">
    <source>
        <dbReference type="ARBA" id="ARBA00022692"/>
    </source>
</evidence>
<reference evidence="10 11" key="1">
    <citation type="submission" date="2019-06" db="EMBL/GenBank/DDBJ databases">
        <title>Sequencing the genomes of 1000 actinobacteria strains.</title>
        <authorList>
            <person name="Klenk H.-P."/>
        </authorList>
    </citation>
    <scope>NUCLEOTIDE SEQUENCE [LARGE SCALE GENOMIC DNA]</scope>
    <source>
        <strain evidence="10 11">DSM 45511</strain>
    </source>
</reference>
<keyword evidence="2" id="KW-1003">Cell membrane</keyword>
<feature type="domain" description="SHOCT" evidence="8">
    <location>
        <begin position="99"/>
        <end position="126"/>
    </location>
</feature>
<evidence type="ECO:0000256" key="7">
    <source>
        <dbReference type="SAM" id="Phobius"/>
    </source>
</evidence>
<keyword evidence="11" id="KW-1185">Reference proteome</keyword>